<dbReference type="InterPro" id="IPR048677">
    <property type="entry name" value="TssM1_hel"/>
</dbReference>
<protein>
    <submittedName>
        <fullName evidence="7">IcmF-related protein</fullName>
    </submittedName>
</protein>
<feature type="compositionally biased region" description="Polar residues" evidence="1">
    <location>
        <begin position="616"/>
        <end position="628"/>
    </location>
</feature>
<evidence type="ECO:0000256" key="2">
    <source>
        <dbReference type="SAM" id="Phobius"/>
    </source>
</evidence>
<dbReference type="InterPro" id="IPR017731">
    <property type="entry name" value="TssM1-like"/>
</dbReference>
<dbReference type="Proteomes" id="UP000030302">
    <property type="component" value="Chromosome"/>
</dbReference>
<dbReference type="InterPro" id="IPR009612">
    <property type="entry name" value="IcmF-rel"/>
</dbReference>
<keyword evidence="2" id="KW-0812">Transmembrane</keyword>
<dbReference type="Pfam" id="PF21070">
    <property type="entry name" value="IcmF_helical"/>
    <property type="match status" value="1"/>
</dbReference>
<dbReference type="PROSITE" id="PS51257">
    <property type="entry name" value="PROKAR_LIPOPROTEIN"/>
    <property type="match status" value="1"/>
</dbReference>
<proteinExistence type="predicted"/>
<dbReference type="InterPro" id="IPR025743">
    <property type="entry name" value="TssM1_N"/>
</dbReference>
<evidence type="ECO:0000259" key="5">
    <source>
        <dbReference type="Pfam" id="PF14331"/>
    </source>
</evidence>
<keyword evidence="2" id="KW-1133">Transmembrane helix</keyword>
<feature type="domain" description="Type VI secretion system component TssM1 helical" evidence="6">
    <location>
        <begin position="1031"/>
        <end position="1120"/>
    </location>
</feature>
<dbReference type="NCBIfam" id="TIGR03348">
    <property type="entry name" value="VI_IcmF"/>
    <property type="match status" value="1"/>
</dbReference>
<dbReference type="STRING" id="279058.LT85_3565"/>
<evidence type="ECO:0000259" key="3">
    <source>
        <dbReference type="Pfam" id="PF06744"/>
    </source>
</evidence>
<dbReference type="Pfam" id="PF06761">
    <property type="entry name" value="IcmF-related"/>
    <property type="match status" value="1"/>
</dbReference>
<dbReference type="RefSeq" id="WP_038491373.1">
    <property type="nucleotide sequence ID" value="NZ_CP009962.1"/>
</dbReference>
<accession>A0A0A1FDA1</accession>
<dbReference type="HOGENOM" id="CLU_003353_4_0_4"/>
<organism evidence="7 8">
    <name type="scientific">Collimonas arenae</name>
    <dbReference type="NCBI Taxonomy" id="279058"/>
    <lineage>
        <taxon>Bacteria</taxon>
        <taxon>Pseudomonadati</taxon>
        <taxon>Pseudomonadota</taxon>
        <taxon>Betaproteobacteria</taxon>
        <taxon>Burkholderiales</taxon>
        <taxon>Oxalobacteraceae</taxon>
        <taxon>Collimonas</taxon>
    </lineage>
</organism>
<feature type="transmembrane region" description="Helical" evidence="2">
    <location>
        <begin position="12"/>
        <end position="32"/>
    </location>
</feature>
<evidence type="ECO:0000313" key="7">
    <source>
        <dbReference type="EMBL" id="AIY42723.1"/>
    </source>
</evidence>
<dbReference type="PANTHER" id="PTHR36153:SF1">
    <property type="entry name" value="TYPE VI SECRETION SYSTEM COMPONENT TSSM1"/>
    <property type="match status" value="1"/>
</dbReference>
<evidence type="ECO:0000259" key="4">
    <source>
        <dbReference type="Pfam" id="PF06761"/>
    </source>
</evidence>
<feature type="transmembrane region" description="Helical" evidence="2">
    <location>
        <begin position="439"/>
        <end position="461"/>
    </location>
</feature>
<evidence type="ECO:0000259" key="6">
    <source>
        <dbReference type="Pfam" id="PF21070"/>
    </source>
</evidence>
<sequence>MQRIWQFLTNTRTLAIVGFVALACFLFLAADALQIDGIWVIALLAAVLLIWGLIWLYRKQRTKTASKNLSDMLENQAEKASDKPSTVGRDETETIRKRMLEAISTIKNSKLGEKSGATALYELPWYMIIGNPAAGKSTAVANSGLQFPLADKNSNIVQGIGGTRNCDWFFTTDGILLDTAGRYSVHEEDRAEWFSFLGLLKKHRSRAPINGIIIAVSVAELAGNRPEFGINLAKNLRQRVQELTEKLEVFAPVYVMFTKADLITGFTEFFVDMDRGEKDRVWGATLPYSRKTSSQDVLSYFDDRFDELFEGLKEISLVNMALNRGDRLPPGVLTFPLEFAAVKSSLRAFIATLFEENPFQFKPVFRGFYFTSALQEGSGISSSSERIAERFDLKLQALERPEVHSKHGFFLLNLFRKVIFADKDLVSQYASRHKTRLRYTMFFAATAFVGLALAGWSWSYIGNRQLTANVQADLDKAIKLQEKRIDLQSRFEAMEILQDRIEQLQKYDNTRPLSLSFGLYQGDLLEQKLREEYFAGVKEIMLKPVTANIESFLSEMNAHAAQLEPMSHPVQLTSTSLPAAGAAAAAPGQPAGGAAAPAASASGNATAPAGNGSSGVAQQYKDSSPTNVQDGYNALKTYLMLSDRQRAESSHLNDQLTRFWRGWLESNRGNMTREQMIRSAERLMTFYLSQINDPSWPTIESKLTLVDQSRDNLRRVVRGMAARDRVYADIKARASTRFPSITVASIVGDQDKELIVGSYAISGTFTREAWEKFVQGAFKEAANKELQSADWVLKTASSDDLTLEGSPEQIQKALVTQYKTEYAKEWQKFMQGANIADLGGFDNAVKAMNRFGDPSTSPINKFVNAVYEQTSWDNPSLLNTSLGRAQSGVVAWFKQTILRQAPSGVNVNVNVNANVSADGTAPPMGPVGKEFSGVARMVSAKDNNATLMRGYMETLSKLRTRFNQIKNQGDTGPGANQLMQQTLNGNGSELADALKYVDEQMLVGMSDSQKQAIRPILVRPLIQAFAVTIKPTEAEMNRTWAAQVYAPFEKTLAEKYPFAANSKIEATSAEIGQTFGPDGSIAKFVNASMGPLVVRRGDTLAAKTWADMGITLSPTMVSSFSRWVAPLGASSAAAAGAGGGAADAQTVFQIQALPAAGTTEYTIEIDGQQLRYRNTQAQWTNFVWPNPQGVAGARITAVTFDGRTVEIANQPGRFGLERLINTAVRKRKDGNFELSWTNENITVPINLKIISSPQVSAKTPDGSAQQGQGFRGMKLPETIVGTAASPVSNPPAAAPTGTTGATAAAAVGVATAGGTVQ</sequence>
<keyword evidence="2" id="KW-0472">Membrane</keyword>
<feature type="compositionally biased region" description="Low complexity" evidence="1">
    <location>
        <begin position="581"/>
        <end position="615"/>
    </location>
</feature>
<dbReference type="EMBL" id="CP009962">
    <property type="protein sequence ID" value="AIY42723.1"/>
    <property type="molecule type" value="Genomic_DNA"/>
</dbReference>
<reference evidence="8" key="1">
    <citation type="journal article" date="2014" name="Soil Biol. Biochem.">
        <title>Structure and function of bacterial communities in ageing soils: Insights from the Mendocino ecological staircase.</title>
        <authorList>
            <person name="Uroz S."/>
            <person name="Tech J.J."/>
            <person name="Sawaya N.A."/>
            <person name="Frey-Klett P."/>
            <person name="Leveau J.H.J."/>
        </authorList>
    </citation>
    <scope>NUCLEOTIDE SEQUENCE [LARGE SCALE GENOMIC DNA]</scope>
    <source>
        <strain evidence="8">Cal35</strain>
    </source>
</reference>
<feature type="region of interest" description="Disordered" evidence="1">
    <location>
        <begin position="581"/>
        <end position="628"/>
    </location>
</feature>
<dbReference type="InterPro" id="IPR010623">
    <property type="entry name" value="IcmF_C"/>
</dbReference>
<dbReference type="InterPro" id="IPR027417">
    <property type="entry name" value="P-loop_NTPase"/>
</dbReference>
<dbReference type="Pfam" id="PF14331">
    <property type="entry name" value="IcmF-related_N"/>
    <property type="match status" value="1"/>
</dbReference>
<name>A0A0A1FDA1_9BURK</name>
<keyword evidence="8" id="KW-1185">Reference proteome</keyword>
<feature type="domain" description="Type VI secretion system component TssM1 N-terminal" evidence="5">
    <location>
        <begin position="187"/>
        <end position="444"/>
    </location>
</feature>
<dbReference type="InterPro" id="IPR053156">
    <property type="entry name" value="T6SS_TssM-like"/>
</dbReference>
<evidence type="ECO:0000313" key="8">
    <source>
        <dbReference type="Proteomes" id="UP000030302"/>
    </source>
</evidence>
<dbReference type="PANTHER" id="PTHR36153">
    <property type="entry name" value="INNER MEMBRANE PROTEIN-RELATED"/>
    <property type="match status" value="1"/>
</dbReference>
<evidence type="ECO:0000256" key="1">
    <source>
        <dbReference type="SAM" id="MobiDB-lite"/>
    </source>
</evidence>
<feature type="domain" description="IcmF-related" evidence="4">
    <location>
        <begin position="492"/>
        <end position="871"/>
    </location>
</feature>
<dbReference type="SUPFAM" id="SSF52540">
    <property type="entry name" value="P-loop containing nucleoside triphosphate hydrolases"/>
    <property type="match status" value="1"/>
</dbReference>
<dbReference type="OrthoDB" id="9758229at2"/>
<gene>
    <name evidence="7" type="ORF">LT85_3565</name>
</gene>
<feature type="transmembrane region" description="Helical" evidence="2">
    <location>
        <begin position="38"/>
        <end position="57"/>
    </location>
</feature>
<dbReference type="Pfam" id="PF06744">
    <property type="entry name" value="IcmF_C"/>
    <property type="match status" value="1"/>
</dbReference>
<dbReference type="KEGG" id="care:LT85_3565"/>
<feature type="domain" description="Type VI secretion system IcmF C-terminal" evidence="3">
    <location>
        <begin position="1148"/>
        <end position="1249"/>
    </location>
</feature>